<comment type="pathway">
    <text evidence="1 7">Fermentation; pyruvate fermentation to lactate; (S)-lactate from pyruvate: step 1/1.</text>
</comment>
<feature type="binding site" evidence="7">
    <location>
        <position position="93"/>
    </location>
    <ligand>
        <name>substrate</name>
    </ligand>
</feature>
<feature type="binding site" evidence="7">
    <location>
        <position position="235"/>
    </location>
    <ligand>
        <name>substrate</name>
    </ligand>
</feature>
<feature type="binding site" evidence="9">
    <location>
        <position position="100"/>
    </location>
    <ligand>
        <name>NAD(+)</name>
        <dbReference type="ChEBI" id="CHEBI:57540"/>
    </ligand>
</feature>
<evidence type="ECO:0000256" key="5">
    <source>
        <dbReference type="ARBA" id="ARBA00023027"/>
    </source>
</evidence>
<reference evidence="12" key="2">
    <citation type="submission" date="2021-04" db="EMBL/GenBank/DDBJ databases">
        <authorList>
            <person name="Gilroy R."/>
        </authorList>
    </citation>
    <scope>NUCLEOTIDE SEQUENCE</scope>
    <source>
        <strain evidence="12">USAMLcec2-132</strain>
    </source>
</reference>
<feature type="binding site" evidence="7">
    <location>
        <position position="148"/>
    </location>
    <ligand>
        <name>NAD(+)</name>
        <dbReference type="ChEBI" id="CHEBI:57540"/>
    </ligand>
</feature>
<keyword evidence="7" id="KW-0597">Phosphoprotein</keyword>
<feature type="binding site" evidence="7">
    <location>
        <position position="45"/>
    </location>
    <ligand>
        <name>NAD(+)</name>
        <dbReference type="ChEBI" id="CHEBI:57540"/>
    </ligand>
</feature>
<dbReference type="GO" id="GO:0006096">
    <property type="term" value="P:glycolytic process"/>
    <property type="evidence" value="ECO:0007669"/>
    <property type="project" value="UniProtKB-UniRule"/>
</dbReference>
<reference evidence="12" key="1">
    <citation type="journal article" date="2021" name="PeerJ">
        <title>Extensive microbial diversity within the chicken gut microbiome revealed by metagenomics and culture.</title>
        <authorList>
            <person name="Gilroy R."/>
            <person name="Ravi A."/>
            <person name="Getino M."/>
            <person name="Pursley I."/>
            <person name="Horton D.L."/>
            <person name="Alikhan N.F."/>
            <person name="Baker D."/>
            <person name="Gharbi K."/>
            <person name="Hall N."/>
            <person name="Watson M."/>
            <person name="Adriaenssens E.M."/>
            <person name="Foster-Nyarko E."/>
            <person name="Jarju S."/>
            <person name="Secka A."/>
            <person name="Antonio M."/>
            <person name="Oren A."/>
            <person name="Chaudhuri R.R."/>
            <person name="La Ragione R."/>
            <person name="Hildebrand F."/>
            <person name="Pallen M.J."/>
        </authorList>
    </citation>
    <scope>NUCLEOTIDE SEQUENCE</scope>
    <source>
        <strain evidence="12">USAMLcec2-132</strain>
    </source>
</reference>
<evidence type="ECO:0000256" key="8">
    <source>
        <dbReference type="PIRSR" id="PIRSR000102-1"/>
    </source>
</evidence>
<feature type="binding site" evidence="7">
    <location>
        <begin position="125"/>
        <end position="128"/>
    </location>
    <ligand>
        <name>substrate</name>
    </ligand>
</feature>
<comment type="function">
    <text evidence="7">Catalyzes the conversion of lactate to pyruvate.</text>
</comment>
<feature type="binding site" evidence="7">
    <location>
        <position position="106"/>
    </location>
    <ligand>
        <name>NAD(+)</name>
        <dbReference type="ChEBI" id="CHEBI:57540"/>
    </ligand>
</feature>
<comment type="activity regulation">
    <text evidence="7">Allosterically activated by fructose 1,6-bisphosphate (FBP).</text>
</comment>
<dbReference type="Pfam" id="PF02866">
    <property type="entry name" value="Ldh_1_C"/>
    <property type="match status" value="1"/>
</dbReference>
<feature type="binding site" evidence="7">
    <location>
        <position position="19"/>
    </location>
    <ligand>
        <name>NAD(+)</name>
        <dbReference type="ChEBI" id="CHEBI:57540"/>
    </ligand>
</feature>
<comment type="subunit">
    <text evidence="7">Homotetramer.</text>
</comment>
<comment type="similarity">
    <text evidence="2 7">Belongs to the LDH/MDH superfamily. LDH family.</text>
</comment>
<feature type="binding site" evidence="7">
    <location>
        <begin position="153"/>
        <end position="156"/>
    </location>
    <ligand>
        <name>substrate</name>
    </ligand>
</feature>
<comment type="catalytic activity">
    <reaction evidence="6 7">
        <text>(S)-lactate + NAD(+) = pyruvate + NADH + H(+)</text>
        <dbReference type="Rhea" id="RHEA:23444"/>
        <dbReference type="ChEBI" id="CHEBI:15361"/>
        <dbReference type="ChEBI" id="CHEBI:15378"/>
        <dbReference type="ChEBI" id="CHEBI:16651"/>
        <dbReference type="ChEBI" id="CHEBI:57540"/>
        <dbReference type="ChEBI" id="CHEBI:57945"/>
        <dbReference type="EC" id="1.1.1.27"/>
    </reaction>
</comment>
<dbReference type="EC" id="1.1.1.27" evidence="3 7"/>
<feature type="domain" description="Lactate/malate dehydrogenase C-terminal" evidence="11">
    <location>
        <begin position="150"/>
        <end position="314"/>
    </location>
</feature>
<dbReference type="FunFam" id="3.40.50.720:FF:000018">
    <property type="entry name" value="Malate dehydrogenase"/>
    <property type="match status" value="1"/>
</dbReference>
<gene>
    <name evidence="7" type="primary">ldh</name>
    <name evidence="12" type="ORF">H9761_12125</name>
</gene>
<dbReference type="InterPro" id="IPR001557">
    <property type="entry name" value="L-lactate/malate_DH"/>
</dbReference>
<dbReference type="GO" id="GO:0005737">
    <property type="term" value="C:cytoplasm"/>
    <property type="evidence" value="ECO:0007669"/>
    <property type="project" value="UniProtKB-SubCell"/>
</dbReference>
<comment type="subcellular location">
    <subcellularLocation>
        <location evidence="7">Cytoplasm</location>
    </subcellularLocation>
</comment>
<sequence length="319" mass="34778">MNSRIMNNRKAAIIGCGFVGSASAFSLMQSGLFSELVLLDANREKAEGEALDIAHGIPFARQMKIYAGDYDDIMDAAVIIVTAGANQKPDETRLDLVHKNVQIFKSIIPEIAKRDYQGILLIVANPVDILTYTALKLSGMPQNRVIGSGTVLDTARLKYRLGEHLSVDSRSVHAFIVGEHGDSEIAVFSSANVSGIPLNRFCEMRGHFEHEAATRRIAEEVKNSAYEIIAKKHATYYGIAMSVKRICEAIVRDEKSILPISSMMHGEHGISDVVLSMPAIVGKDGIETQVPISLSEEEEAKLRASADTLKKVIEGLDLA</sequence>
<dbReference type="Gene3D" id="3.90.110.10">
    <property type="entry name" value="Lactate dehydrogenase/glycoside hydrolase, family 4, C-terminal"/>
    <property type="match status" value="1"/>
</dbReference>
<organism evidence="12 13">
    <name type="scientific">Candidatus Eisenbergiella merdavium</name>
    <dbReference type="NCBI Taxonomy" id="2838551"/>
    <lineage>
        <taxon>Bacteria</taxon>
        <taxon>Bacillati</taxon>
        <taxon>Bacillota</taxon>
        <taxon>Clostridia</taxon>
        <taxon>Lachnospirales</taxon>
        <taxon>Lachnospiraceae</taxon>
        <taxon>Eisenbergiella</taxon>
    </lineage>
</organism>
<dbReference type="HAMAP" id="MF_00488">
    <property type="entry name" value="Lactate_dehydrog"/>
    <property type="match status" value="1"/>
</dbReference>
<dbReference type="PIRSF" id="PIRSF000102">
    <property type="entry name" value="Lac_mal_DH"/>
    <property type="match status" value="1"/>
</dbReference>
<dbReference type="NCBIfam" id="TIGR01771">
    <property type="entry name" value="L-LDH-NAD"/>
    <property type="match status" value="1"/>
</dbReference>
<feature type="active site" description="Proton acceptor" evidence="7 8">
    <location>
        <position position="180"/>
    </location>
</feature>
<feature type="domain" description="Lactate/malate dehydrogenase N-terminal" evidence="10">
    <location>
        <begin position="10"/>
        <end position="147"/>
    </location>
</feature>
<dbReference type="InterPro" id="IPR011304">
    <property type="entry name" value="L-lactate_DH"/>
</dbReference>
<comment type="caution">
    <text evidence="12">The sequence shown here is derived from an EMBL/GenBank/DDBJ whole genome shotgun (WGS) entry which is preliminary data.</text>
</comment>
<feature type="binding site" evidence="7">
    <location>
        <position position="158"/>
    </location>
    <ligand>
        <name>beta-D-fructose 1,6-bisphosphate</name>
        <dbReference type="ChEBI" id="CHEBI:32966"/>
        <note>allosteric activator</note>
    </ligand>
</feature>
<dbReference type="AlphaFoldDB" id="A0A9D2NFW6"/>
<evidence type="ECO:0000313" key="12">
    <source>
        <dbReference type="EMBL" id="HJC24438.1"/>
    </source>
</evidence>
<evidence type="ECO:0000256" key="7">
    <source>
        <dbReference type="HAMAP-Rule" id="MF_00488"/>
    </source>
</evidence>
<evidence type="ECO:0000256" key="2">
    <source>
        <dbReference type="ARBA" id="ARBA00006054"/>
    </source>
</evidence>
<dbReference type="PANTHER" id="PTHR43128">
    <property type="entry name" value="L-2-HYDROXYCARBOXYLATE DEHYDROGENASE (NAD(P)(+))"/>
    <property type="match status" value="1"/>
</dbReference>
<evidence type="ECO:0000256" key="4">
    <source>
        <dbReference type="ARBA" id="ARBA00023002"/>
    </source>
</evidence>
<evidence type="ECO:0000259" key="10">
    <source>
        <dbReference type="Pfam" id="PF00056"/>
    </source>
</evidence>
<evidence type="ECO:0000256" key="3">
    <source>
        <dbReference type="ARBA" id="ARBA00012967"/>
    </source>
</evidence>
<dbReference type="PANTHER" id="PTHR43128:SF16">
    <property type="entry name" value="L-LACTATE DEHYDROGENASE"/>
    <property type="match status" value="1"/>
</dbReference>
<dbReference type="Proteomes" id="UP000823891">
    <property type="component" value="Unassembled WGS sequence"/>
</dbReference>
<dbReference type="NCBIfam" id="NF000824">
    <property type="entry name" value="PRK00066.1"/>
    <property type="match status" value="1"/>
</dbReference>
<dbReference type="InterPro" id="IPR015955">
    <property type="entry name" value="Lactate_DH/Glyco_Ohase_4_C"/>
</dbReference>
<accession>A0A9D2NFW6</accession>
<evidence type="ECO:0000259" key="11">
    <source>
        <dbReference type="Pfam" id="PF02866"/>
    </source>
</evidence>
<keyword evidence="7" id="KW-0021">Allosteric enzyme</keyword>
<evidence type="ECO:0000256" key="1">
    <source>
        <dbReference type="ARBA" id="ARBA00004843"/>
    </source>
</evidence>
<dbReference type="Pfam" id="PF00056">
    <property type="entry name" value="Ldh_1_N"/>
    <property type="match status" value="1"/>
</dbReference>
<dbReference type="SUPFAM" id="SSF51735">
    <property type="entry name" value="NAD(P)-binding Rossmann-fold domains"/>
    <property type="match status" value="1"/>
</dbReference>
<proteinExistence type="inferred from homology"/>
<evidence type="ECO:0000256" key="6">
    <source>
        <dbReference type="ARBA" id="ARBA00049258"/>
    </source>
</evidence>
<dbReference type="NCBIfam" id="NF004863">
    <property type="entry name" value="PRK06223.1"/>
    <property type="match status" value="1"/>
</dbReference>
<feature type="binding site" evidence="7">
    <location>
        <begin position="84"/>
        <end position="85"/>
    </location>
    <ligand>
        <name>NAD(+)</name>
        <dbReference type="ChEBI" id="CHEBI:57540"/>
    </ligand>
</feature>
<keyword evidence="7" id="KW-0963">Cytoplasm</keyword>
<protein>
    <recommendedName>
        <fullName evidence="3 7">L-lactate dehydrogenase</fullName>
        <shortName evidence="7">L-LDH</shortName>
        <ecNumber evidence="3 7">1.1.1.27</ecNumber>
    </recommendedName>
</protein>
<feature type="binding site" evidence="7 9">
    <location>
        <position position="40"/>
    </location>
    <ligand>
        <name>NAD(+)</name>
        <dbReference type="ChEBI" id="CHEBI:57540"/>
    </ligand>
</feature>
<dbReference type="Gene3D" id="3.40.50.720">
    <property type="entry name" value="NAD(P)-binding Rossmann-like Domain"/>
    <property type="match status" value="1"/>
</dbReference>
<evidence type="ECO:0000256" key="9">
    <source>
        <dbReference type="PIRSR" id="PIRSR000102-3"/>
    </source>
</evidence>
<feature type="modified residue" description="Phosphotyrosine" evidence="7">
    <location>
        <position position="226"/>
    </location>
</feature>
<feature type="binding site" evidence="7">
    <location>
        <position position="173"/>
    </location>
    <ligand>
        <name>beta-D-fructose 1,6-bisphosphate</name>
        <dbReference type="ChEBI" id="CHEBI:32966"/>
        <note>allosteric activator</note>
    </ligand>
</feature>
<dbReference type="InterPro" id="IPR022383">
    <property type="entry name" value="Lactate/malate_DH_C"/>
</dbReference>
<dbReference type="InterPro" id="IPR001236">
    <property type="entry name" value="Lactate/malate_DH_N"/>
</dbReference>
<dbReference type="InterPro" id="IPR018177">
    <property type="entry name" value="L-lactate_DH_AS"/>
</dbReference>
<feature type="binding site" evidence="9">
    <location>
        <begin position="15"/>
        <end position="20"/>
    </location>
    <ligand>
        <name>NAD(+)</name>
        <dbReference type="ChEBI" id="CHEBI:57540"/>
    </ligand>
</feature>
<feature type="binding site" evidence="7 9">
    <location>
        <begin position="123"/>
        <end position="125"/>
    </location>
    <ligand>
        <name>NAD(+)</name>
        <dbReference type="ChEBI" id="CHEBI:57540"/>
    </ligand>
</feature>
<dbReference type="CDD" id="cd05292">
    <property type="entry name" value="LDH_2"/>
    <property type="match status" value="1"/>
</dbReference>
<dbReference type="GO" id="GO:0004459">
    <property type="term" value="F:L-lactate dehydrogenase (NAD+) activity"/>
    <property type="evidence" value="ECO:0007669"/>
    <property type="project" value="UniProtKB-UniRule"/>
</dbReference>
<keyword evidence="4 7" id="KW-0560">Oxidoreductase</keyword>
<dbReference type="PRINTS" id="PR00086">
    <property type="entry name" value="LLDHDRGNASE"/>
</dbReference>
<dbReference type="PROSITE" id="PS00064">
    <property type="entry name" value="L_LDH"/>
    <property type="match status" value="1"/>
</dbReference>
<keyword evidence="5 7" id="KW-0520">NAD</keyword>
<dbReference type="SUPFAM" id="SSF56327">
    <property type="entry name" value="LDH C-terminal domain-like"/>
    <property type="match status" value="1"/>
</dbReference>
<dbReference type="InterPro" id="IPR036291">
    <property type="entry name" value="NAD(P)-bd_dom_sf"/>
</dbReference>
<feature type="binding site" evidence="7">
    <location>
        <position position="70"/>
    </location>
    <ligand>
        <name>NAD(+)</name>
        <dbReference type="ChEBI" id="CHEBI:57540"/>
    </ligand>
</feature>
<evidence type="ECO:0000313" key="13">
    <source>
        <dbReference type="Proteomes" id="UP000823891"/>
    </source>
</evidence>
<feature type="binding site" evidence="7">
    <location>
        <position position="87"/>
    </location>
    <ligand>
        <name>substrate</name>
    </ligand>
</feature>
<dbReference type="EMBL" id="DWWS01000044">
    <property type="protein sequence ID" value="HJC24438.1"/>
    <property type="molecule type" value="Genomic_DNA"/>
</dbReference>
<name>A0A9D2NFW6_9FIRM</name>
<dbReference type="GO" id="GO:0006089">
    <property type="term" value="P:lactate metabolic process"/>
    <property type="evidence" value="ECO:0007669"/>
    <property type="project" value="TreeGrafter"/>
</dbReference>